<dbReference type="AlphaFoldDB" id="A0A6J2NAF0"/>
<dbReference type="FunCoup" id="A0A6J2NAF0">
    <property type="interactions" value="451"/>
</dbReference>
<dbReference type="InterPro" id="IPR026910">
    <property type="entry name" value="Shisa"/>
</dbReference>
<keyword evidence="8" id="KW-1185">Reference proteome</keyword>
<dbReference type="InParanoid" id="A0A6J2NAF0"/>
<gene>
    <name evidence="9" type="primary">SHISA4</name>
</gene>
<feature type="chain" id="PRO_5026751931" evidence="6">
    <location>
        <begin position="19"/>
        <end position="153"/>
    </location>
</feature>
<dbReference type="OrthoDB" id="10010453at2759"/>
<dbReference type="RefSeq" id="XP_028386925.1">
    <property type="nucleotide sequence ID" value="XM_028531124.2"/>
</dbReference>
<keyword evidence="4 5" id="KW-0472">Membrane</keyword>
<evidence type="ECO:0000256" key="1">
    <source>
        <dbReference type="ARBA" id="ARBA00004370"/>
    </source>
</evidence>
<dbReference type="KEGG" id="pdic:114512255"/>
<keyword evidence="2 5" id="KW-0812">Transmembrane</keyword>
<accession>A0A6J2NAF0</accession>
<dbReference type="GO" id="GO:0016020">
    <property type="term" value="C:membrane"/>
    <property type="evidence" value="ECO:0007669"/>
    <property type="project" value="UniProtKB-SubCell"/>
</dbReference>
<evidence type="ECO:0000256" key="4">
    <source>
        <dbReference type="ARBA" id="ARBA00023136"/>
    </source>
</evidence>
<keyword evidence="6" id="KW-0732">Signal</keyword>
<evidence type="ECO:0000256" key="5">
    <source>
        <dbReference type="SAM" id="Phobius"/>
    </source>
</evidence>
<sequence length="153" mass="16513">MLLPAFSLLLLGAPLALAGTSCLGHLDENDTWHPGFGCQPFSFCCGTCHRRFCCRDPSLAISESQQKQCLRLSHKVVAGVASALILFVAGVATSLCCFLCTCRYLSRRRQRLQSPFAGQEIPLRGYLLQPVCLHPSGPLPPPPSSVGPPRPPL</sequence>
<proteinExistence type="predicted"/>
<dbReference type="InterPro" id="IPR053891">
    <property type="entry name" value="Shisa_N"/>
</dbReference>
<evidence type="ECO:0000313" key="8">
    <source>
        <dbReference type="Proteomes" id="UP000504628"/>
    </source>
</evidence>
<dbReference type="PANTHER" id="PTHR31395">
    <property type="entry name" value="SHISA"/>
    <property type="match status" value="1"/>
</dbReference>
<keyword evidence="3 5" id="KW-1133">Transmembrane helix</keyword>
<evidence type="ECO:0000256" key="3">
    <source>
        <dbReference type="ARBA" id="ARBA00022989"/>
    </source>
</evidence>
<organism evidence="8 9">
    <name type="scientific">Phyllostomus discolor</name>
    <name type="common">pale spear-nosed bat</name>
    <dbReference type="NCBI Taxonomy" id="89673"/>
    <lineage>
        <taxon>Eukaryota</taxon>
        <taxon>Metazoa</taxon>
        <taxon>Chordata</taxon>
        <taxon>Craniata</taxon>
        <taxon>Vertebrata</taxon>
        <taxon>Euteleostomi</taxon>
        <taxon>Mammalia</taxon>
        <taxon>Eutheria</taxon>
        <taxon>Laurasiatheria</taxon>
        <taxon>Chiroptera</taxon>
        <taxon>Yangochiroptera</taxon>
        <taxon>Phyllostomidae</taxon>
        <taxon>Phyllostominae</taxon>
        <taxon>Phyllostomus</taxon>
    </lineage>
</organism>
<protein>
    <submittedName>
        <fullName evidence="9">Protein shisa-4</fullName>
    </submittedName>
</protein>
<evidence type="ECO:0000256" key="2">
    <source>
        <dbReference type="ARBA" id="ARBA00022692"/>
    </source>
</evidence>
<dbReference type="PANTHER" id="PTHR31395:SF5">
    <property type="entry name" value="PROTEIN SHISA-4"/>
    <property type="match status" value="1"/>
</dbReference>
<dbReference type="Pfam" id="PF13908">
    <property type="entry name" value="Shisa_N"/>
    <property type="match status" value="1"/>
</dbReference>
<name>A0A6J2NAF0_9CHIR</name>
<evidence type="ECO:0000259" key="7">
    <source>
        <dbReference type="Pfam" id="PF13908"/>
    </source>
</evidence>
<comment type="subcellular location">
    <subcellularLocation>
        <location evidence="1">Membrane</location>
    </subcellularLocation>
</comment>
<dbReference type="Proteomes" id="UP000504628">
    <property type="component" value="Chromosome 15"/>
</dbReference>
<feature type="transmembrane region" description="Helical" evidence="5">
    <location>
        <begin position="80"/>
        <end position="105"/>
    </location>
</feature>
<evidence type="ECO:0000313" key="9">
    <source>
        <dbReference type="RefSeq" id="XP_028386925.1"/>
    </source>
</evidence>
<dbReference type="CTD" id="149345"/>
<evidence type="ECO:0000256" key="6">
    <source>
        <dbReference type="SAM" id="SignalP"/>
    </source>
</evidence>
<feature type="domain" description="Shisa N-terminal" evidence="7">
    <location>
        <begin position="19"/>
        <end position="69"/>
    </location>
</feature>
<reference evidence="9" key="1">
    <citation type="submission" date="2025-08" db="UniProtKB">
        <authorList>
            <consortium name="RefSeq"/>
        </authorList>
    </citation>
    <scope>IDENTIFICATION</scope>
    <source>
        <tissue evidence="9">Muscle</tissue>
    </source>
</reference>
<dbReference type="GeneID" id="114512255"/>
<feature type="signal peptide" evidence="6">
    <location>
        <begin position="1"/>
        <end position="18"/>
    </location>
</feature>